<accession>A0A840Y086</accession>
<sequence length="196" mass="21103">MTLDPCLRRRAALLAVLGLATACSSQPPPPTAVLPEVQGSLVTLDPARQAILRTSSFLGSPRSLAGRPWEAAQIISELEFLAVDLRWNTRWAEFSPLVSQAFEQARPEWRGALGINGAAAPQDVIDAMTMVRSAYGSRNAAAAADALRPPLVTPGGQESLARLAALPPLPLSAQAARMAEMELWRMNRRGTPWSRD</sequence>
<keyword evidence="3" id="KW-1185">Reference proteome</keyword>
<dbReference type="EMBL" id="JACIJE010000005">
    <property type="protein sequence ID" value="MBB5689827.1"/>
    <property type="molecule type" value="Genomic_DNA"/>
</dbReference>
<dbReference type="Proteomes" id="UP000562254">
    <property type="component" value="Unassembled WGS sequence"/>
</dbReference>
<comment type="caution">
    <text evidence="2">The sequence shown here is derived from an EMBL/GenBank/DDBJ whole genome shotgun (WGS) entry which is preliminary data.</text>
</comment>
<reference evidence="2 3" key="1">
    <citation type="submission" date="2020-08" db="EMBL/GenBank/DDBJ databases">
        <title>Genomic Encyclopedia of Type Strains, Phase IV (KMG-IV): sequencing the most valuable type-strain genomes for metagenomic binning, comparative biology and taxonomic classification.</title>
        <authorList>
            <person name="Goeker M."/>
        </authorList>
    </citation>
    <scope>NUCLEOTIDE SEQUENCE [LARGE SCALE GENOMIC DNA]</scope>
    <source>
        <strain evidence="2 3">DSM 25895</strain>
    </source>
</reference>
<dbReference type="AlphaFoldDB" id="A0A840Y086"/>
<keyword evidence="1" id="KW-0732">Signal</keyword>
<feature type="signal peptide" evidence="1">
    <location>
        <begin position="1"/>
        <end position="25"/>
    </location>
</feature>
<feature type="chain" id="PRO_5032497795" evidence="1">
    <location>
        <begin position="26"/>
        <end position="196"/>
    </location>
</feature>
<dbReference type="RefSeq" id="WP_184484032.1">
    <property type="nucleotide sequence ID" value="NZ_JAAEDJ010000011.1"/>
</dbReference>
<evidence type="ECO:0000313" key="3">
    <source>
        <dbReference type="Proteomes" id="UP000562254"/>
    </source>
</evidence>
<protein>
    <submittedName>
        <fullName evidence="2">Uncharacterized protein</fullName>
    </submittedName>
</protein>
<evidence type="ECO:0000256" key="1">
    <source>
        <dbReference type="SAM" id="SignalP"/>
    </source>
</evidence>
<gene>
    <name evidence="2" type="ORF">FHS88_001953</name>
</gene>
<organism evidence="2 3">
    <name type="scientific">Neoroseomonas alkaliterrae</name>
    <dbReference type="NCBI Taxonomy" id="1452450"/>
    <lineage>
        <taxon>Bacteria</taxon>
        <taxon>Pseudomonadati</taxon>
        <taxon>Pseudomonadota</taxon>
        <taxon>Alphaproteobacteria</taxon>
        <taxon>Acetobacterales</taxon>
        <taxon>Acetobacteraceae</taxon>
        <taxon>Neoroseomonas</taxon>
    </lineage>
</organism>
<evidence type="ECO:0000313" key="2">
    <source>
        <dbReference type="EMBL" id="MBB5689827.1"/>
    </source>
</evidence>
<name>A0A840Y086_9PROT</name>
<proteinExistence type="predicted"/>